<comment type="similarity">
    <text evidence="1">Belongs to the UPF0065 (bug) family.</text>
</comment>
<organism evidence="3 4">
    <name type="scientific">Lampropedia aestuarii</name>
    <dbReference type="NCBI Taxonomy" id="2562762"/>
    <lineage>
        <taxon>Bacteria</taxon>
        <taxon>Pseudomonadati</taxon>
        <taxon>Pseudomonadota</taxon>
        <taxon>Betaproteobacteria</taxon>
        <taxon>Burkholderiales</taxon>
        <taxon>Comamonadaceae</taxon>
        <taxon>Lampropedia</taxon>
    </lineage>
</organism>
<dbReference type="InterPro" id="IPR005064">
    <property type="entry name" value="BUG"/>
</dbReference>
<sequence length="324" mass="34673">MPFRTIARLATLALTVAASTAFAAGDYPSKPIRIIVPIAAGGATDVQARAMAHELQKHLNTSVVVENRPGGNFVIGNVAVATAPADGYTIGWALSAAMSLNPLLYKNLAYQPTDFQYLAPVSKGHHVIAIPASAKANTLQEWIDDIKQSGKPAAVAVSSVGGTTHLMAADIARQGQFKVEPVLYRGEAPAVQDLVANQVPAMSGIVASVLQYYTAGKVKILAISSEERISELPDVPTFKELGYPFVGTYWNGMVAPARTPQPIVDKLSEAIRTVVQSPEFRAKLSNVPDMHAIEGPPEMMADMIAQDTVFWSRIINENNISIEQ</sequence>
<dbReference type="AlphaFoldDB" id="A0A4S5BRC1"/>
<dbReference type="RefSeq" id="WP_136406410.1">
    <property type="nucleotide sequence ID" value="NZ_SSWX01000010.1"/>
</dbReference>
<name>A0A4S5BRC1_9BURK</name>
<dbReference type="OrthoDB" id="5171643at2"/>
<protein>
    <submittedName>
        <fullName evidence="3">Tripartite tricarboxylate transporter substrate binding protein</fullName>
    </submittedName>
</protein>
<dbReference type="PANTHER" id="PTHR42928:SF5">
    <property type="entry name" value="BLR1237 PROTEIN"/>
    <property type="match status" value="1"/>
</dbReference>
<reference evidence="3 4" key="1">
    <citation type="submission" date="2019-04" db="EMBL/GenBank/DDBJ databases">
        <title>Lampropedia sp YIM MLB12 draf genome.</title>
        <authorList>
            <person name="Wang Y.-X."/>
        </authorList>
    </citation>
    <scope>NUCLEOTIDE SEQUENCE [LARGE SCALE GENOMIC DNA]</scope>
    <source>
        <strain evidence="3 4">YIM MLB12</strain>
    </source>
</reference>
<dbReference type="PANTHER" id="PTHR42928">
    <property type="entry name" value="TRICARBOXYLATE-BINDING PROTEIN"/>
    <property type="match status" value="1"/>
</dbReference>
<evidence type="ECO:0000313" key="3">
    <source>
        <dbReference type="EMBL" id="THJ33485.1"/>
    </source>
</evidence>
<dbReference type="CDD" id="cd07012">
    <property type="entry name" value="PBP2_Bug_TTT"/>
    <property type="match status" value="1"/>
</dbReference>
<keyword evidence="4" id="KW-1185">Reference proteome</keyword>
<accession>A0A4S5BRC1</accession>
<gene>
    <name evidence="3" type="ORF">E8K88_09400</name>
</gene>
<keyword evidence="2" id="KW-0732">Signal</keyword>
<evidence type="ECO:0000256" key="2">
    <source>
        <dbReference type="SAM" id="SignalP"/>
    </source>
</evidence>
<dbReference type="Gene3D" id="3.40.190.10">
    <property type="entry name" value="Periplasmic binding protein-like II"/>
    <property type="match status" value="1"/>
</dbReference>
<dbReference type="Proteomes" id="UP000306236">
    <property type="component" value="Unassembled WGS sequence"/>
</dbReference>
<proteinExistence type="inferred from homology"/>
<dbReference type="EMBL" id="SSWX01000010">
    <property type="protein sequence ID" value="THJ33485.1"/>
    <property type="molecule type" value="Genomic_DNA"/>
</dbReference>
<evidence type="ECO:0000256" key="1">
    <source>
        <dbReference type="ARBA" id="ARBA00006987"/>
    </source>
</evidence>
<feature type="chain" id="PRO_5020883829" evidence="2">
    <location>
        <begin position="24"/>
        <end position="324"/>
    </location>
</feature>
<evidence type="ECO:0000313" key="4">
    <source>
        <dbReference type="Proteomes" id="UP000306236"/>
    </source>
</evidence>
<feature type="signal peptide" evidence="2">
    <location>
        <begin position="1"/>
        <end position="23"/>
    </location>
</feature>
<dbReference type="SUPFAM" id="SSF53850">
    <property type="entry name" value="Periplasmic binding protein-like II"/>
    <property type="match status" value="1"/>
</dbReference>
<dbReference type="InterPro" id="IPR042100">
    <property type="entry name" value="Bug_dom1"/>
</dbReference>
<dbReference type="Pfam" id="PF03401">
    <property type="entry name" value="TctC"/>
    <property type="match status" value="1"/>
</dbReference>
<dbReference type="Gene3D" id="3.40.190.150">
    <property type="entry name" value="Bordetella uptake gene, domain 1"/>
    <property type="match status" value="1"/>
</dbReference>
<dbReference type="PIRSF" id="PIRSF017082">
    <property type="entry name" value="YflP"/>
    <property type="match status" value="1"/>
</dbReference>
<comment type="caution">
    <text evidence="3">The sequence shown here is derived from an EMBL/GenBank/DDBJ whole genome shotgun (WGS) entry which is preliminary data.</text>
</comment>